<dbReference type="Gene3D" id="1.10.287.1490">
    <property type="match status" value="1"/>
</dbReference>
<dbReference type="InterPro" id="IPR055949">
    <property type="entry name" value="DUF7527"/>
</dbReference>
<dbReference type="RefSeq" id="WP_179907888.1">
    <property type="nucleotide sequence ID" value="NZ_CP058910.1"/>
</dbReference>
<feature type="compositionally biased region" description="Acidic residues" evidence="1">
    <location>
        <begin position="179"/>
        <end position="192"/>
    </location>
</feature>
<evidence type="ECO:0000313" key="4">
    <source>
        <dbReference type="Proteomes" id="UP000509667"/>
    </source>
</evidence>
<protein>
    <recommendedName>
        <fullName evidence="2">DUF7527 domain-containing protein</fullName>
    </recommendedName>
</protein>
<feature type="compositionally biased region" description="Polar residues" evidence="1">
    <location>
        <begin position="532"/>
        <end position="543"/>
    </location>
</feature>
<name>A0A7D5P4C3_9EURY</name>
<feature type="compositionally biased region" description="Low complexity" evidence="1">
    <location>
        <begin position="612"/>
        <end position="625"/>
    </location>
</feature>
<feature type="compositionally biased region" description="Basic and acidic residues" evidence="1">
    <location>
        <begin position="321"/>
        <end position="480"/>
    </location>
</feature>
<feature type="compositionally biased region" description="Low complexity" evidence="1">
    <location>
        <begin position="298"/>
        <end position="315"/>
    </location>
</feature>
<feature type="region of interest" description="Disordered" evidence="1">
    <location>
        <begin position="175"/>
        <end position="706"/>
    </location>
</feature>
<feature type="compositionally biased region" description="Low complexity" evidence="1">
    <location>
        <begin position="262"/>
        <end position="272"/>
    </location>
</feature>
<dbReference type="Proteomes" id="UP000509667">
    <property type="component" value="Chromosome"/>
</dbReference>
<evidence type="ECO:0000256" key="1">
    <source>
        <dbReference type="SAM" id="MobiDB-lite"/>
    </source>
</evidence>
<feature type="compositionally biased region" description="Low complexity" evidence="1">
    <location>
        <begin position="551"/>
        <end position="563"/>
    </location>
</feature>
<feature type="compositionally biased region" description="Basic and acidic residues" evidence="1">
    <location>
        <begin position="627"/>
        <end position="642"/>
    </location>
</feature>
<organism evidence="3 4">
    <name type="scientific">Halosimplex rubrum</name>
    <dbReference type="NCBI Taxonomy" id="869889"/>
    <lineage>
        <taxon>Archaea</taxon>
        <taxon>Methanobacteriati</taxon>
        <taxon>Methanobacteriota</taxon>
        <taxon>Stenosarchaea group</taxon>
        <taxon>Halobacteria</taxon>
        <taxon>Halobacteriales</taxon>
        <taxon>Haloarculaceae</taxon>
        <taxon>Halosimplex</taxon>
    </lineage>
</organism>
<dbReference type="SUPFAM" id="SSF57997">
    <property type="entry name" value="Tropomyosin"/>
    <property type="match status" value="1"/>
</dbReference>
<feature type="domain" description="DUF7527" evidence="2">
    <location>
        <begin position="741"/>
        <end position="980"/>
    </location>
</feature>
<reference evidence="3 4" key="1">
    <citation type="submission" date="2020-07" db="EMBL/GenBank/DDBJ databases">
        <title>Halosimplex pelagicum sp. nov. and Halosimplex rubrum sp. nov., isolated from salted brown alga Laminaria, and emended description of the genus Halosimplex.</title>
        <authorList>
            <person name="Cui H."/>
        </authorList>
    </citation>
    <scope>NUCLEOTIDE SEQUENCE [LARGE SCALE GENOMIC DNA]</scope>
    <source>
        <strain evidence="3 4">R27</strain>
    </source>
</reference>
<dbReference type="Pfam" id="PF24371">
    <property type="entry name" value="DUF7527"/>
    <property type="match status" value="1"/>
</dbReference>
<keyword evidence="4" id="KW-1185">Reference proteome</keyword>
<dbReference type="GeneID" id="56078585"/>
<feature type="compositionally biased region" description="Low complexity" evidence="1">
    <location>
        <begin position="511"/>
        <end position="526"/>
    </location>
</feature>
<gene>
    <name evidence="3" type="ORF">HZS55_11940</name>
</gene>
<evidence type="ECO:0000259" key="2">
    <source>
        <dbReference type="Pfam" id="PF24371"/>
    </source>
</evidence>
<evidence type="ECO:0000313" key="3">
    <source>
        <dbReference type="EMBL" id="QLH77964.1"/>
    </source>
</evidence>
<feature type="compositionally biased region" description="Basic and acidic residues" evidence="1">
    <location>
        <begin position="649"/>
        <end position="706"/>
    </location>
</feature>
<accession>A0A7D5P4C3</accession>
<dbReference type="OrthoDB" id="157503at2157"/>
<dbReference type="EMBL" id="CP058910">
    <property type="protein sequence ID" value="QLH77964.1"/>
    <property type="molecule type" value="Genomic_DNA"/>
</dbReference>
<feature type="compositionally biased region" description="Low complexity" evidence="1">
    <location>
        <begin position="193"/>
        <end position="208"/>
    </location>
</feature>
<dbReference type="AlphaFoldDB" id="A0A7D5P4C3"/>
<proteinExistence type="predicted"/>
<dbReference type="KEGG" id="hrr:HZS55_11940"/>
<feature type="compositionally biased region" description="Basic and acidic residues" evidence="1">
    <location>
        <begin position="583"/>
        <end position="595"/>
    </location>
</feature>
<sequence>MTTRAVEQFDEWESSPFRDGYRGLHDLADSDFSGIVEVGGAKLCMLNGTAVGILGGDIDDFEGASGTAYEAPSPALPLLALMQERSEEVRGKYYSEDTPLSEVDDTLSDGGFTGFVELSENVLSGDYYVVYHRGRSMAVAWVGNSGQLLTDDEAFERADDEVGIFAVHPAEIDPVEIPAVDDGDDAAVDDGDTAAAAGGTAAGGAAAADEPEPEAGDAAASEEPATGAEPGGSAPTTGTEPAETDPVDTDPTPEPGSTGSEPASDGTTADAPDAGDERARDTDGVTDDESGGGAANPTGADGDAGVDAAATDTGGEPAEGSTDRREATDRRDRTGRSDDRDRAGESAGSDRPRESGRSGATDADRAGGTDGHATDREEEGRTSSDREADRRERTGRSEERRDRTDRTRDRNGAGDGRASERDSSARSADARTDREPDRESGGRATREPDAAADREAEASSGREESPDRRQRDSTEARTGDARSGATGRDRVRDRSGGAADSGGRPEESRAVGRSADSGGSAGAAGSPDQLETHSIPSLDPSRTTTRESDDGGAAAASPSDGSPETAAASAVEDRADGSASPGREPDDRGSGRAESRNQGASTGSPETRSESAPAEPRTTEAAPTESRASEPDPGRTDERVADLEDELAERESEIDRLEADLAAAESERDDLRSQLEEVRAERDDLQSRIERVESERDELERERDGLESEVADLQSEVERLETQLADIEEEFGAAVDAEQRLSPGEALDQTNLFVRYESKGKPTLETAHAGEASRQEVGENLGLEYHTQFDSATASVGGRPFDEFLRDTMQFRFVTWVINDLLYEIRDTGKVSALQDLYDAIPKIDRAELNGSVSTEYTEDGQERRSQESFDVVMRDRMGNALLAANMNDSRQAASESMMSALVTASSHVGESTESLGASFLVTSSFFEPEALETAAEATSGGLLSRDKRESFVKLTRKQGYHLCLVEAREEKFHLAVPEL</sequence>
<feature type="compositionally biased region" description="Polar residues" evidence="1">
    <location>
        <begin position="596"/>
        <end position="606"/>
    </location>
</feature>